<evidence type="ECO:0000256" key="9">
    <source>
        <dbReference type="ARBA" id="ARBA00022989"/>
    </source>
</evidence>
<comment type="function">
    <text evidence="12 13">Required for formation of the rod structure in the basal body of the flagellar apparatus. Together with FliI and FliH, may constitute the export apparatus of flagellin.</text>
</comment>
<dbReference type="Gene3D" id="3.40.1690.10">
    <property type="entry name" value="secretion proteins EscU"/>
    <property type="match status" value="1"/>
</dbReference>
<keyword evidence="10 13" id="KW-0472">Membrane</keyword>
<evidence type="ECO:0000256" key="10">
    <source>
        <dbReference type="ARBA" id="ARBA00023136"/>
    </source>
</evidence>
<proteinExistence type="inferred from homology"/>
<evidence type="ECO:0000256" key="3">
    <source>
        <dbReference type="ARBA" id="ARBA00021622"/>
    </source>
</evidence>
<protein>
    <recommendedName>
        <fullName evidence="3 13">Flagellar biosynthetic protein FlhB</fullName>
    </recommendedName>
</protein>
<evidence type="ECO:0000256" key="8">
    <source>
        <dbReference type="ARBA" id="ARBA00022927"/>
    </source>
</evidence>
<dbReference type="GO" id="GO:0005886">
    <property type="term" value="C:plasma membrane"/>
    <property type="evidence" value="ECO:0007669"/>
    <property type="project" value="UniProtKB-SubCell"/>
</dbReference>
<keyword evidence="15" id="KW-0969">Cilium</keyword>
<gene>
    <name evidence="13" type="primary">flhB</name>
    <name evidence="15" type="ORF">SAMN05443662_1122</name>
</gene>
<evidence type="ECO:0000256" key="4">
    <source>
        <dbReference type="ARBA" id="ARBA00022448"/>
    </source>
</evidence>
<dbReference type="PANTHER" id="PTHR30531:SF12">
    <property type="entry name" value="FLAGELLAR BIOSYNTHETIC PROTEIN FLHB"/>
    <property type="match status" value="1"/>
</dbReference>
<dbReference type="Gene3D" id="6.10.250.2080">
    <property type="match status" value="1"/>
</dbReference>
<evidence type="ECO:0000256" key="12">
    <source>
        <dbReference type="ARBA" id="ARBA00025078"/>
    </source>
</evidence>
<evidence type="ECO:0000256" key="11">
    <source>
        <dbReference type="ARBA" id="ARBA00023225"/>
    </source>
</evidence>
<keyword evidence="9 13" id="KW-1133">Transmembrane helix</keyword>
<keyword evidence="7 13" id="KW-1005">Bacterial flagellum biogenesis</keyword>
<dbReference type="Proteomes" id="UP000198461">
    <property type="component" value="Unassembled WGS sequence"/>
</dbReference>
<dbReference type="RefSeq" id="WP_074201383.1">
    <property type="nucleotide sequence ID" value="NZ_FSRE01000002.1"/>
</dbReference>
<dbReference type="PRINTS" id="PR00950">
    <property type="entry name" value="TYPE3IMSPROT"/>
</dbReference>
<dbReference type="InterPro" id="IPR006136">
    <property type="entry name" value="FlhB"/>
</dbReference>
<comment type="subcellular location">
    <subcellularLocation>
        <location evidence="1">Cell membrane</location>
        <topology evidence="1">Multi-pass membrane protein</topology>
    </subcellularLocation>
</comment>
<dbReference type="InterPro" id="IPR006135">
    <property type="entry name" value="T3SS_substrate_exporter"/>
</dbReference>
<evidence type="ECO:0000256" key="13">
    <source>
        <dbReference type="RuleBase" id="RU364091"/>
    </source>
</evidence>
<feature type="region of interest" description="Disordered" evidence="14">
    <location>
        <begin position="1"/>
        <end position="27"/>
    </location>
</feature>
<evidence type="ECO:0000256" key="1">
    <source>
        <dbReference type="ARBA" id="ARBA00004651"/>
    </source>
</evidence>
<evidence type="ECO:0000313" key="16">
    <source>
        <dbReference type="Proteomes" id="UP000198461"/>
    </source>
</evidence>
<dbReference type="Pfam" id="PF01312">
    <property type="entry name" value="Bac_export_2"/>
    <property type="match status" value="1"/>
</dbReference>
<accession>A0A1N6FL45</accession>
<keyword evidence="6 13" id="KW-0812">Transmembrane</keyword>
<dbReference type="SUPFAM" id="SSF160544">
    <property type="entry name" value="EscU C-terminal domain-like"/>
    <property type="match status" value="1"/>
</dbReference>
<keyword evidence="4 13" id="KW-0813">Transport</keyword>
<feature type="transmembrane region" description="Helical" evidence="13">
    <location>
        <begin position="150"/>
        <end position="169"/>
    </location>
</feature>
<comment type="similarity">
    <text evidence="2 13">Belongs to the type III secretion exporter family.</text>
</comment>
<keyword evidence="11 13" id="KW-1006">Bacterial flagellum protein export</keyword>
<dbReference type="GO" id="GO:0044780">
    <property type="term" value="P:bacterial-type flagellum assembly"/>
    <property type="evidence" value="ECO:0007669"/>
    <property type="project" value="InterPro"/>
</dbReference>
<evidence type="ECO:0000256" key="5">
    <source>
        <dbReference type="ARBA" id="ARBA00022475"/>
    </source>
</evidence>
<dbReference type="GO" id="GO:0009306">
    <property type="term" value="P:protein secretion"/>
    <property type="evidence" value="ECO:0007669"/>
    <property type="project" value="InterPro"/>
</dbReference>
<reference evidence="15 16" key="1">
    <citation type="submission" date="2016-11" db="EMBL/GenBank/DDBJ databases">
        <authorList>
            <person name="Jaros S."/>
            <person name="Januszkiewicz K."/>
            <person name="Wedrychowicz H."/>
        </authorList>
    </citation>
    <scope>NUCLEOTIDE SEQUENCE [LARGE SCALE GENOMIC DNA]</scope>
    <source>
        <strain evidence="15 16">DSM 17737</strain>
    </source>
</reference>
<keyword evidence="8 13" id="KW-0653">Protein transport</keyword>
<dbReference type="InterPro" id="IPR029025">
    <property type="entry name" value="T3SS_substrate_exporter_C"/>
</dbReference>
<dbReference type="NCBIfam" id="TIGR00328">
    <property type="entry name" value="flhB"/>
    <property type="match status" value="1"/>
</dbReference>
<evidence type="ECO:0000256" key="2">
    <source>
        <dbReference type="ARBA" id="ARBA00010690"/>
    </source>
</evidence>
<keyword evidence="16" id="KW-1185">Reference proteome</keyword>
<organism evidence="15 16">
    <name type="scientific">Sulfurivirga caldicuralii</name>
    <dbReference type="NCBI Taxonomy" id="364032"/>
    <lineage>
        <taxon>Bacteria</taxon>
        <taxon>Pseudomonadati</taxon>
        <taxon>Pseudomonadota</taxon>
        <taxon>Gammaproteobacteria</taxon>
        <taxon>Thiotrichales</taxon>
        <taxon>Piscirickettsiaceae</taxon>
        <taxon>Sulfurivirga</taxon>
    </lineage>
</organism>
<dbReference type="PANTHER" id="PTHR30531">
    <property type="entry name" value="FLAGELLAR BIOSYNTHETIC PROTEIN FLHB"/>
    <property type="match status" value="1"/>
</dbReference>
<keyword evidence="15" id="KW-0966">Cell projection</keyword>
<evidence type="ECO:0000256" key="6">
    <source>
        <dbReference type="ARBA" id="ARBA00022692"/>
    </source>
</evidence>
<evidence type="ECO:0000256" key="14">
    <source>
        <dbReference type="SAM" id="MobiDB-lite"/>
    </source>
</evidence>
<dbReference type="AlphaFoldDB" id="A0A1N6FL45"/>
<evidence type="ECO:0000313" key="15">
    <source>
        <dbReference type="EMBL" id="SIN95956.1"/>
    </source>
</evidence>
<feature type="transmembrane region" description="Helical" evidence="13">
    <location>
        <begin position="34"/>
        <end position="55"/>
    </location>
</feature>
<evidence type="ECO:0000256" key="7">
    <source>
        <dbReference type="ARBA" id="ARBA00022795"/>
    </source>
</evidence>
<feature type="compositionally biased region" description="Basic and acidic residues" evidence="14">
    <location>
        <begin position="7"/>
        <end position="27"/>
    </location>
</feature>
<dbReference type="STRING" id="364032.SAMN05443662_1122"/>
<feature type="transmembrane region" description="Helical" evidence="13">
    <location>
        <begin position="82"/>
        <end position="112"/>
    </location>
</feature>
<sequence>MAENADGQEKSEQPTEKKLREAREKGQVPRSKELATVLMLLGAGVYFLVLGPYTVQQFEALMREGLSLDRAHAFDLKKDLELIIGLFVQAWAIVWPFLAVMVVIAVASPLLIGGWNFAPKALAPNFAKLNPITGFAKLFSLRNLLELVKALLKVSLVALVAVLVIGQMLDQLLGLAKLSLLNAMGEAASIVVWSFILISLSLIVVALIDVPYQLWEHTRQMMMTRQEVKEEFKQQEGDPQVKGRIRQLQHEMAQRRMLQKVPEADVVITNPTHFAVALKYDPATMREPIVLAMGADLMASQIRTLAKKHHVPVVEAPALARALYYNAQEGAPIPYQLFRAVAAVLAYVYQLRDGQAATPPDFEHLPVPEEMTQPPP</sequence>
<dbReference type="OrthoDB" id="9807950at2"/>
<dbReference type="EMBL" id="FSRE01000002">
    <property type="protein sequence ID" value="SIN95956.1"/>
    <property type="molecule type" value="Genomic_DNA"/>
</dbReference>
<name>A0A1N6FL45_9GAMM</name>
<keyword evidence="15" id="KW-0282">Flagellum</keyword>
<keyword evidence="5 13" id="KW-1003">Cell membrane</keyword>
<feature type="transmembrane region" description="Helical" evidence="13">
    <location>
        <begin position="189"/>
        <end position="215"/>
    </location>
</feature>